<dbReference type="PANTHER" id="PTHR21398:SF11">
    <property type="entry name" value="HDC15381-RELATED"/>
    <property type="match status" value="1"/>
</dbReference>
<dbReference type="PANTHER" id="PTHR21398">
    <property type="entry name" value="AGAP007094-PA"/>
    <property type="match status" value="1"/>
</dbReference>
<evidence type="ECO:0000256" key="1">
    <source>
        <dbReference type="SAM" id="SignalP"/>
    </source>
</evidence>
<gene>
    <name evidence="2" type="primary">CSON000381</name>
</gene>
<name>A0A336MFL0_CULSO</name>
<feature type="chain" id="PRO_5016346485" evidence="1">
    <location>
        <begin position="20"/>
        <end position="216"/>
    </location>
</feature>
<dbReference type="EMBL" id="UFQT01001064">
    <property type="protein sequence ID" value="SSX28720.1"/>
    <property type="molecule type" value="Genomic_DNA"/>
</dbReference>
<dbReference type="InterPro" id="IPR006631">
    <property type="entry name" value="DM4_12"/>
</dbReference>
<organism evidence="2">
    <name type="scientific">Culicoides sonorensis</name>
    <name type="common">Biting midge</name>
    <dbReference type="NCBI Taxonomy" id="179676"/>
    <lineage>
        <taxon>Eukaryota</taxon>
        <taxon>Metazoa</taxon>
        <taxon>Ecdysozoa</taxon>
        <taxon>Arthropoda</taxon>
        <taxon>Hexapoda</taxon>
        <taxon>Insecta</taxon>
        <taxon>Pterygota</taxon>
        <taxon>Neoptera</taxon>
        <taxon>Endopterygota</taxon>
        <taxon>Diptera</taxon>
        <taxon>Nematocera</taxon>
        <taxon>Chironomoidea</taxon>
        <taxon>Ceratopogonidae</taxon>
        <taxon>Ceratopogoninae</taxon>
        <taxon>Culicoides</taxon>
        <taxon>Monoculicoides</taxon>
    </lineage>
</organism>
<feature type="signal peptide" evidence="1">
    <location>
        <begin position="1"/>
        <end position="19"/>
    </location>
</feature>
<dbReference type="Pfam" id="PF07841">
    <property type="entry name" value="DM4_12"/>
    <property type="match status" value="1"/>
</dbReference>
<proteinExistence type="predicted"/>
<dbReference type="AlphaFoldDB" id="A0A336MFL0"/>
<evidence type="ECO:0000313" key="2">
    <source>
        <dbReference type="EMBL" id="SSX28720.1"/>
    </source>
</evidence>
<dbReference type="SMART" id="SM00718">
    <property type="entry name" value="DM4_12"/>
    <property type="match status" value="1"/>
</dbReference>
<sequence>MVKIIFMFFAFSILYSGYCVDSFVEKIEEHDHIRNITNSKNRKGKYLIYNSGGSIRMLCGFLVPTFIPKWQNINCLNAWSVGFNMPVKPSDWYDKFKGNINFQQYRTSKNLKYEKNNEKERFYKFLENKWGHNGNACLLRTICEVNEAPITHNGLLGEIVHTIFTPYDNEHISEKYKIAKRAGHLGANCMKIYPECSYENGFLEKYSVLGLLSPNK</sequence>
<reference evidence="2" key="1">
    <citation type="submission" date="2018-07" db="EMBL/GenBank/DDBJ databases">
        <authorList>
            <person name="Quirk P.G."/>
            <person name="Krulwich T.A."/>
        </authorList>
    </citation>
    <scope>NUCLEOTIDE SEQUENCE</scope>
</reference>
<accession>A0A336MFL0</accession>
<dbReference type="VEuPathDB" id="VectorBase:CSON000381"/>
<keyword evidence="1" id="KW-0732">Signal</keyword>
<protein>
    <submittedName>
        <fullName evidence="2">CSON000381 protein</fullName>
    </submittedName>
</protein>